<reference evidence="2 3" key="1">
    <citation type="journal article" date="2003" name="Int. J. Syst. Evol. Microbiol.">
        <title>Virgibacillus carmonensis sp. nov., Virgibacillus necropolis sp. nov. and Virgibacillus picturae sp. nov., three novel species isolated from deteriorated mural paintings, transfer of the species of the genus salibacillus to Virgibacillus, as Virgibacillus marismortui comb. nov. and Virgibacillus salexigens comb. nov., and emended description of the genus Virgibacillus.</title>
        <authorList>
            <person name="Heyrman J."/>
            <person name="Logan N.A."/>
            <person name="Busse H.J."/>
            <person name="Balcaen A."/>
            <person name="Lebbe L."/>
            <person name="Rodriguez-Diaz M."/>
            <person name="Swings J."/>
            <person name="De Vos P."/>
        </authorList>
    </citation>
    <scope>NUCLEOTIDE SEQUENCE [LARGE SCALE GENOMIC DNA]</scope>
    <source>
        <strain evidence="2 3">LMG 19488</strain>
    </source>
</reference>
<dbReference type="PROSITE" id="PS00107">
    <property type="entry name" value="PROTEIN_KINASE_ATP"/>
    <property type="match status" value="1"/>
</dbReference>
<evidence type="ECO:0000256" key="1">
    <source>
        <dbReference type="PROSITE-ProRule" id="PRU10141"/>
    </source>
</evidence>
<dbReference type="Proteomes" id="UP000204391">
    <property type="component" value="Chromosome"/>
</dbReference>
<keyword evidence="2" id="KW-0418">Kinase</keyword>
<dbReference type="SUPFAM" id="SSF56112">
    <property type="entry name" value="Protein kinase-like (PK-like)"/>
    <property type="match status" value="1"/>
</dbReference>
<evidence type="ECO:0000313" key="3">
    <source>
        <dbReference type="Proteomes" id="UP000204391"/>
    </source>
</evidence>
<dbReference type="OrthoDB" id="529320at2"/>
<keyword evidence="2" id="KW-0723">Serine/threonine-protein kinase</keyword>
<keyword evidence="1" id="KW-0547">Nucleotide-binding</keyword>
<proteinExistence type="predicted"/>
<dbReference type="KEGG" id="vne:CFK40_06905"/>
<keyword evidence="1" id="KW-0067">ATP-binding</keyword>
<dbReference type="PANTHER" id="PTHR37171">
    <property type="entry name" value="SERINE/THREONINE-PROTEIN KINASE YRZF-RELATED"/>
    <property type="match status" value="1"/>
</dbReference>
<sequence>MNSTVELVNSIKLKIDKNDISILEKDSALEFIGAGRSAVVFKIQSTDKALKVFFPDCTSIAKEEAEIYEILKGNPYFPTLYEAGDNYLLIDYIEGYTLFECLTQGIPLTKSTISETDHALSLARKAGLNPSDIHLRNIILTPEGKIKLIDVARFRQTKDCRQWTDLKKVFFTFYSKSYFPKKFPVSVLNTVAYLYKKNIIHVASYKKSS</sequence>
<dbReference type="AlphaFoldDB" id="A0A221MAV5"/>
<organism evidence="2 3">
    <name type="scientific">Virgibacillus necropolis</name>
    <dbReference type="NCBI Taxonomy" id="163877"/>
    <lineage>
        <taxon>Bacteria</taxon>
        <taxon>Bacillati</taxon>
        <taxon>Bacillota</taxon>
        <taxon>Bacilli</taxon>
        <taxon>Bacillales</taxon>
        <taxon>Bacillaceae</taxon>
        <taxon>Virgibacillus</taxon>
    </lineage>
</organism>
<keyword evidence="3" id="KW-1185">Reference proteome</keyword>
<feature type="binding site" evidence="1">
    <location>
        <position position="62"/>
    </location>
    <ligand>
        <name>ATP</name>
        <dbReference type="ChEBI" id="CHEBI:30616"/>
    </ligand>
</feature>
<protein>
    <submittedName>
        <fullName evidence="2">Serine/threonine protein kinase</fullName>
    </submittedName>
</protein>
<dbReference type="PANTHER" id="PTHR37171:SF1">
    <property type="entry name" value="SERINE_THREONINE-PROTEIN KINASE YRZF-RELATED"/>
    <property type="match status" value="1"/>
</dbReference>
<dbReference type="GO" id="GO:0005524">
    <property type="term" value="F:ATP binding"/>
    <property type="evidence" value="ECO:0007669"/>
    <property type="project" value="UniProtKB-UniRule"/>
</dbReference>
<name>A0A221MAV5_9BACI</name>
<dbReference type="InterPro" id="IPR017441">
    <property type="entry name" value="Protein_kinase_ATP_BS"/>
</dbReference>
<gene>
    <name evidence="2" type="ORF">CFK40_06905</name>
</gene>
<dbReference type="InterPro" id="IPR052396">
    <property type="entry name" value="Meiotic_Drive_Suppr_Kinase"/>
</dbReference>
<keyword evidence="2" id="KW-0808">Transferase</keyword>
<dbReference type="InterPro" id="IPR011009">
    <property type="entry name" value="Kinase-like_dom_sf"/>
</dbReference>
<dbReference type="EMBL" id="CP022437">
    <property type="protein sequence ID" value="ASN04763.1"/>
    <property type="molecule type" value="Genomic_DNA"/>
</dbReference>
<evidence type="ECO:0000313" key="2">
    <source>
        <dbReference type="EMBL" id="ASN04763.1"/>
    </source>
</evidence>
<accession>A0A221MAV5</accession>
<dbReference type="Gene3D" id="1.10.510.10">
    <property type="entry name" value="Transferase(Phosphotransferase) domain 1"/>
    <property type="match status" value="1"/>
</dbReference>
<dbReference type="GO" id="GO:0004674">
    <property type="term" value="F:protein serine/threonine kinase activity"/>
    <property type="evidence" value="ECO:0007669"/>
    <property type="project" value="UniProtKB-KW"/>
</dbReference>